<evidence type="ECO:0000259" key="7">
    <source>
        <dbReference type="PROSITE" id="PS50122"/>
    </source>
</evidence>
<dbReference type="PANTHER" id="PTHR42872">
    <property type="entry name" value="PROTEIN-GLUTAMATE METHYLESTERASE/PROTEIN-GLUTAMINE GLUTAMINASE"/>
    <property type="match status" value="1"/>
</dbReference>
<dbReference type="NCBIfam" id="NF009206">
    <property type="entry name" value="PRK12555.1"/>
    <property type="match status" value="1"/>
</dbReference>
<evidence type="ECO:0000256" key="2">
    <source>
        <dbReference type="ARBA" id="ARBA00022500"/>
    </source>
</evidence>
<dbReference type="SUPFAM" id="SSF52172">
    <property type="entry name" value="CheY-like"/>
    <property type="match status" value="1"/>
</dbReference>
<dbReference type="PROSITE" id="PS50122">
    <property type="entry name" value="CHEB"/>
    <property type="match status" value="1"/>
</dbReference>
<sequence>MPPSAQAAEKRKIRVLIVDDSALIRQMLTEMLEQDPQIEVVGTAQDPFMARDKIKLLKPDVLTLDVEMPKMDGVTFLRNLMKLRPMPVVMVSTLTQKGSDITLDALELGAVDFVSKPTVDIAHSLGDYAEEIISKVKMASLARVRELKPVTERNSADVVLPVARGKHFTTTDKLIALGASTGGTEAIREVLEMMPADSPAMVISQHIPEAFSKPFSERMNRCSQMTVSQAEDGEQILPGHAYIAPGDSHLMVIRDGARFRCKLSDGPQVNRHRPSVDVMFRSVAQNVGPNAVSVLLTGMGKDGAQGMLEMRDAGSYTLVQDEASSVVWGMPGEAVALDAADEQVALQSMAARIQKALLK</sequence>
<feature type="domain" description="Response regulatory" evidence="6">
    <location>
        <begin position="14"/>
        <end position="131"/>
    </location>
</feature>
<dbReference type="GO" id="GO:0006935">
    <property type="term" value="P:chemotaxis"/>
    <property type="evidence" value="ECO:0007669"/>
    <property type="project" value="UniProtKB-KW"/>
</dbReference>
<evidence type="ECO:0000313" key="8">
    <source>
        <dbReference type="EMBL" id="VAW80353.1"/>
    </source>
</evidence>
<dbReference type="CDD" id="cd16432">
    <property type="entry name" value="CheB_Rec"/>
    <property type="match status" value="1"/>
</dbReference>
<dbReference type="PIRSF" id="PIRSF000876">
    <property type="entry name" value="RR_chemtxs_CheB"/>
    <property type="match status" value="1"/>
</dbReference>
<protein>
    <recommendedName>
        <fullName evidence="4">protein-glutamate methylesterase</fullName>
        <ecNumber evidence="4">3.1.1.61</ecNumber>
    </recommendedName>
</protein>
<dbReference type="InterPro" id="IPR011006">
    <property type="entry name" value="CheY-like_superfamily"/>
</dbReference>
<dbReference type="EMBL" id="UOFN01000126">
    <property type="protein sequence ID" value="VAW80353.1"/>
    <property type="molecule type" value="Genomic_DNA"/>
</dbReference>
<name>A0A3B0YWR2_9ZZZZ</name>
<feature type="domain" description="CheB-type methylesterase" evidence="7">
    <location>
        <begin position="168"/>
        <end position="359"/>
    </location>
</feature>
<organism evidence="8">
    <name type="scientific">hydrothermal vent metagenome</name>
    <dbReference type="NCBI Taxonomy" id="652676"/>
    <lineage>
        <taxon>unclassified sequences</taxon>
        <taxon>metagenomes</taxon>
        <taxon>ecological metagenomes</taxon>
    </lineage>
</organism>
<dbReference type="InterPro" id="IPR035909">
    <property type="entry name" value="CheB_C"/>
</dbReference>
<gene>
    <name evidence="8" type="ORF">MNBD_GAMMA15-1395</name>
</gene>
<dbReference type="SMART" id="SM00448">
    <property type="entry name" value="REC"/>
    <property type="match status" value="1"/>
</dbReference>
<keyword evidence="2" id="KW-0145">Chemotaxis</keyword>
<evidence type="ECO:0000256" key="4">
    <source>
        <dbReference type="ARBA" id="ARBA00039140"/>
    </source>
</evidence>
<dbReference type="NCBIfam" id="NF001965">
    <property type="entry name" value="PRK00742.1"/>
    <property type="match status" value="1"/>
</dbReference>
<dbReference type="SUPFAM" id="SSF52738">
    <property type="entry name" value="Methylesterase CheB, C-terminal domain"/>
    <property type="match status" value="1"/>
</dbReference>
<dbReference type="GO" id="GO:0008984">
    <property type="term" value="F:protein-glutamate methylesterase activity"/>
    <property type="evidence" value="ECO:0007669"/>
    <property type="project" value="UniProtKB-EC"/>
</dbReference>
<dbReference type="Gene3D" id="3.40.50.2300">
    <property type="match status" value="1"/>
</dbReference>
<dbReference type="EC" id="3.1.1.61" evidence="4"/>
<dbReference type="GO" id="GO:0005737">
    <property type="term" value="C:cytoplasm"/>
    <property type="evidence" value="ECO:0007669"/>
    <property type="project" value="InterPro"/>
</dbReference>
<comment type="catalytic activity">
    <reaction evidence="5">
        <text>[protein]-L-glutamate 5-O-methyl ester + H2O = L-glutamyl-[protein] + methanol + H(+)</text>
        <dbReference type="Rhea" id="RHEA:23236"/>
        <dbReference type="Rhea" id="RHEA-COMP:10208"/>
        <dbReference type="Rhea" id="RHEA-COMP:10311"/>
        <dbReference type="ChEBI" id="CHEBI:15377"/>
        <dbReference type="ChEBI" id="CHEBI:15378"/>
        <dbReference type="ChEBI" id="CHEBI:17790"/>
        <dbReference type="ChEBI" id="CHEBI:29973"/>
        <dbReference type="ChEBI" id="CHEBI:82795"/>
        <dbReference type="EC" id="3.1.1.61"/>
    </reaction>
</comment>
<dbReference type="PANTHER" id="PTHR42872:SF6">
    <property type="entry name" value="PROTEIN-GLUTAMATE METHYLESTERASE_PROTEIN-GLUTAMINE GLUTAMINASE"/>
    <property type="match status" value="1"/>
</dbReference>
<dbReference type="GO" id="GO:0000156">
    <property type="term" value="F:phosphorelay response regulator activity"/>
    <property type="evidence" value="ECO:0007669"/>
    <property type="project" value="InterPro"/>
</dbReference>
<evidence type="ECO:0000256" key="5">
    <source>
        <dbReference type="ARBA" id="ARBA00048267"/>
    </source>
</evidence>
<dbReference type="AlphaFoldDB" id="A0A3B0YWR2"/>
<keyword evidence="1" id="KW-0963">Cytoplasm</keyword>
<dbReference type="HAMAP" id="MF_00099">
    <property type="entry name" value="CheB_chemtxs"/>
    <property type="match status" value="1"/>
</dbReference>
<evidence type="ECO:0000256" key="1">
    <source>
        <dbReference type="ARBA" id="ARBA00022490"/>
    </source>
</evidence>
<dbReference type="Pfam" id="PF01339">
    <property type="entry name" value="CheB_methylest"/>
    <property type="match status" value="1"/>
</dbReference>
<dbReference type="Pfam" id="PF00072">
    <property type="entry name" value="Response_reg"/>
    <property type="match status" value="1"/>
</dbReference>
<reference evidence="8" key="1">
    <citation type="submission" date="2018-06" db="EMBL/GenBank/DDBJ databases">
        <authorList>
            <person name="Zhirakovskaya E."/>
        </authorList>
    </citation>
    <scope>NUCLEOTIDE SEQUENCE</scope>
</reference>
<dbReference type="CDD" id="cd17541">
    <property type="entry name" value="REC_CheB-like"/>
    <property type="match status" value="1"/>
</dbReference>
<dbReference type="InterPro" id="IPR008248">
    <property type="entry name" value="CheB-like"/>
</dbReference>
<dbReference type="InterPro" id="IPR000673">
    <property type="entry name" value="Sig_transdc_resp-reg_Me-estase"/>
</dbReference>
<keyword evidence="3 8" id="KW-0378">Hydrolase</keyword>
<dbReference type="InterPro" id="IPR001789">
    <property type="entry name" value="Sig_transdc_resp-reg_receiver"/>
</dbReference>
<evidence type="ECO:0000259" key="6">
    <source>
        <dbReference type="PROSITE" id="PS50110"/>
    </source>
</evidence>
<proteinExistence type="inferred from homology"/>
<accession>A0A3B0YWR2</accession>
<evidence type="ECO:0000256" key="3">
    <source>
        <dbReference type="ARBA" id="ARBA00022801"/>
    </source>
</evidence>
<dbReference type="Gene3D" id="3.40.50.180">
    <property type="entry name" value="Methylesterase CheB, C-terminal domain"/>
    <property type="match status" value="1"/>
</dbReference>
<dbReference type="PROSITE" id="PS50110">
    <property type="entry name" value="RESPONSE_REGULATORY"/>
    <property type="match status" value="1"/>
</dbReference>